<dbReference type="Pfam" id="PF12784">
    <property type="entry name" value="PDDEXK_2"/>
    <property type="match status" value="1"/>
</dbReference>
<reference evidence="1" key="1">
    <citation type="submission" date="2012-03" db="EMBL/GenBank/DDBJ databases">
        <title>Functional metagenomics reveals considerable lignocellulase gene clusters in the gut microbiome of a wood-feeding higher termite.</title>
        <authorList>
            <person name="Liu N."/>
        </authorList>
    </citation>
    <scope>NUCLEOTIDE SEQUENCE</scope>
</reference>
<evidence type="ECO:0000313" key="1">
    <source>
        <dbReference type="EMBL" id="AGS52964.1"/>
    </source>
</evidence>
<sequence>MPPETNSSFFYLCRAVSNSAKKGPFDYNIPVVYTLSFLSFDIDFGEGCDEVVQYLSVSNDLHPEVRYDIMHMVYVRLARFDKREEDCRTALDRLIFSLKNTHRLPEKPKSFDETELGDIFESAKISNFNSEELMDYETLMKYHSDTVNAFAYAEKKGEIRGRKEGMEEGETIGMQKGMERAFALLRQGYSIDEAEKEAKAALRP</sequence>
<dbReference type="AlphaFoldDB" id="A0A806KIQ6"/>
<accession>A0A806KIQ6</accession>
<name>A0A806KIQ6_9BACT</name>
<organism evidence="1">
    <name type="scientific">uncultured bacterium contig00028</name>
    <dbReference type="NCBI Taxonomy" id="1181517"/>
    <lineage>
        <taxon>Bacteria</taxon>
        <taxon>environmental samples</taxon>
    </lineage>
</organism>
<dbReference type="PANTHER" id="PTHR41317:SF1">
    <property type="entry name" value="PD-(D_E)XK NUCLEASE FAMILY TRANSPOSASE"/>
    <property type="match status" value="1"/>
</dbReference>
<protein>
    <submittedName>
        <fullName evidence="1">Uncharacterized protein</fullName>
    </submittedName>
</protein>
<dbReference type="EMBL" id="JQ844217">
    <property type="protein sequence ID" value="AGS52964.1"/>
    <property type="molecule type" value="Genomic_DNA"/>
</dbReference>
<proteinExistence type="predicted"/>
<dbReference type="PANTHER" id="PTHR41317">
    <property type="entry name" value="PD-(D_E)XK NUCLEASE FAMILY TRANSPOSASE"/>
    <property type="match status" value="1"/>
</dbReference>